<comment type="caution">
    <text evidence="2">The sequence shown here is derived from an EMBL/GenBank/DDBJ whole genome shotgun (WGS) entry which is preliminary data.</text>
</comment>
<organism evidence="2 3">
    <name type="scientific">Cucurbitaria berberidis CBS 394.84</name>
    <dbReference type="NCBI Taxonomy" id="1168544"/>
    <lineage>
        <taxon>Eukaryota</taxon>
        <taxon>Fungi</taxon>
        <taxon>Dikarya</taxon>
        <taxon>Ascomycota</taxon>
        <taxon>Pezizomycotina</taxon>
        <taxon>Dothideomycetes</taxon>
        <taxon>Pleosporomycetidae</taxon>
        <taxon>Pleosporales</taxon>
        <taxon>Pleosporineae</taxon>
        <taxon>Cucurbitariaceae</taxon>
        <taxon>Cucurbitaria</taxon>
    </lineage>
</organism>
<evidence type="ECO:0000313" key="2">
    <source>
        <dbReference type="EMBL" id="KAF1845594.1"/>
    </source>
</evidence>
<keyword evidence="3" id="KW-1185">Reference proteome</keyword>
<evidence type="ECO:0000313" key="3">
    <source>
        <dbReference type="Proteomes" id="UP000800039"/>
    </source>
</evidence>
<protein>
    <submittedName>
        <fullName evidence="2">Uncharacterized protein</fullName>
    </submittedName>
</protein>
<sequence>MPPSRAYFPSRALLRALSRPLLIRCPFTRPMTAQFIREKRTKAATARKAESGSNSTITLLPKAPSMEEVKRATWKIESDMEDMDPRMRPLSDKELESDDLPIINWYEQDLDKGTPQRLVERLATPEDRKKDKEMFMMIEESQKGPQYDDAQLNRRLIDSLISNPNFADLTQELRDIKEGIRTKEELKALDDQAAKDAEPEIKQFNASLRMATHQALQDLIDDPDIGDAREELQHVQAKMPEMDDIDNPDFQAMLEKAMAKLDGNKAFQKKMAAVADASTDADFEEEWESFEKDVEEAIDENGSDDADLDLETPSDLQDVDELLHQMRDVLKSIGGDSDLEAELDAVLSEDPEAQQEGDIEREMDPEELAEELKKLAQSKAPHTPESEVEEENIPVELQAKVDQIMEDPKLMEKLMYIQKLIGESEQQKADLTTIAHETAPDPYELEEIRTATLKERMHAARQTPEHIAALQRLHVNLLPPFNISPALKSFNQAIELAYIGANDDIRRILWRTYQKARSLPTFLQNMSDEAWDILYYSQAVTWGSNQNRQDHLRIILADLKRLGREGPPTHPSALVKPGGGEHLDV</sequence>
<name>A0A9P4GHK2_9PLEO</name>
<dbReference type="EMBL" id="ML976616">
    <property type="protein sequence ID" value="KAF1845594.1"/>
    <property type="molecule type" value="Genomic_DNA"/>
</dbReference>
<accession>A0A9P4GHK2</accession>
<dbReference type="Proteomes" id="UP000800039">
    <property type="component" value="Unassembled WGS sequence"/>
</dbReference>
<dbReference type="AlphaFoldDB" id="A0A9P4GHK2"/>
<proteinExistence type="predicted"/>
<dbReference type="OrthoDB" id="7984201at2759"/>
<dbReference type="RefSeq" id="XP_040788157.1">
    <property type="nucleotide sequence ID" value="XM_040933378.1"/>
</dbReference>
<evidence type="ECO:0000256" key="1">
    <source>
        <dbReference type="SAM" id="MobiDB-lite"/>
    </source>
</evidence>
<feature type="region of interest" description="Disordered" evidence="1">
    <location>
        <begin position="563"/>
        <end position="585"/>
    </location>
</feature>
<reference evidence="2" key="1">
    <citation type="submission" date="2020-01" db="EMBL/GenBank/DDBJ databases">
        <authorList>
            <consortium name="DOE Joint Genome Institute"/>
            <person name="Haridas S."/>
            <person name="Albert R."/>
            <person name="Binder M."/>
            <person name="Bloem J."/>
            <person name="Labutti K."/>
            <person name="Salamov A."/>
            <person name="Andreopoulos B."/>
            <person name="Baker S.E."/>
            <person name="Barry K."/>
            <person name="Bills G."/>
            <person name="Bluhm B.H."/>
            <person name="Cannon C."/>
            <person name="Castanera R."/>
            <person name="Culley D.E."/>
            <person name="Daum C."/>
            <person name="Ezra D."/>
            <person name="Gonzalez J.B."/>
            <person name="Henrissat B."/>
            <person name="Kuo A."/>
            <person name="Liang C."/>
            <person name="Lipzen A."/>
            <person name="Lutzoni F."/>
            <person name="Magnuson J."/>
            <person name="Mondo S."/>
            <person name="Nolan M."/>
            <person name="Ohm R."/>
            <person name="Pangilinan J."/>
            <person name="Park H.-J."/>
            <person name="Ramirez L."/>
            <person name="Alfaro M."/>
            <person name="Sun H."/>
            <person name="Tritt A."/>
            <person name="Yoshinaga Y."/>
            <person name="Zwiers L.-H."/>
            <person name="Turgeon B.G."/>
            <person name="Goodwin S.B."/>
            <person name="Spatafora J.W."/>
            <person name="Crous P.W."/>
            <person name="Grigoriev I.V."/>
        </authorList>
    </citation>
    <scope>NUCLEOTIDE SEQUENCE</scope>
    <source>
        <strain evidence="2">CBS 394.84</strain>
    </source>
</reference>
<dbReference type="GeneID" id="63850629"/>
<gene>
    <name evidence="2" type="ORF">K460DRAFT_366450</name>
</gene>